<proteinExistence type="predicted"/>
<comment type="caution">
    <text evidence="1">The sequence shown here is derived from an EMBL/GenBank/DDBJ whole genome shotgun (WGS) entry which is preliminary data.</text>
</comment>
<gene>
    <name evidence="1" type="ORF">Hamer_G003110</name>
</gene>
<dbReference type="AlphaFoldDB" id="A0A8J5N6G1"/>
<name>A0A8J5N6G1_HOMAM</name>
<protein>
    <submittedName>
        <fullName evidence="1">Uncharacterized protein</fullName>
    </submittedName>
</protein>
<evidence type="ECO:0000313" key="1">
    <source>
        <dbReference type="EMBL" id="KAG7174206.1"/>
    </source>
</evidence>
<evidence type="ECO:0000313" key="2">
    <source>
        <dbReference type="Proteomes" id="UP000747542"/>
    </source>
</evidence>
<accession>A0A8J5N6G1</accession>
<sequence>MDPVFCLKRSHSLGLSLCIFCQERKTPTDDVREAGEQGLNTAQDATRSRKKLNDVKNREIVDLLENVLCRKDVHLIWHRNCYSQYTDKGKIQRLQLAS</sequence>
<reference evidence="1" key="1">
    <citation type="journal article" date="2021" name="Sci. Adv.">
        <title>The American lobster genome reveals insights on longevity, neural, and immune adaptations.</title>
        <authorList>
            <person name="Polinski J.M."/>
            <person name="Zimin A.V."/>
            <person name="Clark K.F."/>
            <person name="Kohn A.B."/>
            <person name="Sadowski N."/>
            <person name="Timp W."/>
            <person name="Ptitsyn A."/>
            <person name="Khanna P."/>
            <person name="Romanova D.Y."/>
            <person name="Williams P."/>
            <person name="Greenwood S.J."/>
            <person name="Moroz L.L."/>
            <person name="Walt D.R."/>
            <person name="Bodnar A.G."/>
        </authorList>
    </citation>
    <scope>NUCLEOTIDE SEQUENCE</scope>
    <source>
        <strain evidence="1">GMGI-L3</strain>
    </source>
</reference>
<dbReference type="EMBL" id="JAHLQT010007678">
    <property type="protein sequence ID" value="KAG7174206.1"/>
    <property type="molecule type" value="Genomic_DNA"/>
</dbReference>
<organism evidence="1 2">
    <name type="scientific">Homarus americanus</name>
    <name type="common">American lobster</name>
    <dbReference type="NCBI Taxonomy" id="6706"/>
    <lineage>
        <taxon>Eukaryota</taxon>
        <taxon>Metazoa</taxon>
        <taxon>Ecdysozoa</taxon>
        <taxon>Arthropoda</taxon>
        <taxon>Crustacea</taxon>
        <taxon>Multicrustacea</taxon>
        <taxon>Malacostraca</taxon>
        <taxon>Eumalacostraca</taxon>
        <taxon>Eucarida</taxon>
        <taxon>Decapoda</taxon>
        <taxon>Pleocyemata</taxon>
        <taxon>Astacidea</taxon>
        <taxon>Nephropoidea</taxon>
        <taxon>Nephropidae</taxon>
        <taxon>Homarus</taxon>
    </lineage>
</organism>
<keyword evidence="2" id="KW-1185">Reference proteome</keyword>
<dbReference type="Proteomes" id="UP000747542">
    <property type="component" value="Unassembled WGS sequence"/>
</dbReference>